<dbReference type="InterPro" id="IPR000073">
    <property type="entry name" value="AB_hydrolase_1"/>
</dbReference>
<dbReference type="PANTHER" id="PTHR42977:SF3">
    <property type="entry name" value="AB HYDROLASE-1 DOMAIN-CONTAINING PROTEIN"/>
    <property type="match status" value="1"/>
</dbReference>
<organism evidence="3 4">
    <name type="scientific">Aulographum hederae CBS 113979</name>
    <dbReference type="NCBI Taxonomy" id="1176131"/>
    <lineage>
        <taxon>Eukaryota</taxon>
        <taxon>Fungi</taxon>
        <taxon>Dikarya</taxon>
        <taxon>Ascomycota</taxon>
        <taxon>Pezizomycotina</taxon>
        <taxon>Dothideomycetes</taxon>
        <taxon>Pleosporomycetidae</taxon>
        <taxon>Aulographales</taxon>
        <taxon>Aulographaceae</taxon>
    </lineage>
</organism>
<protein>
    <submittedName>
        <fullName evidence="3">Alpha/beta-hydrolase</fullName>
    </submittedName>
</protein>
<dbReference type="AlphaFoldDB" id="A0A6G1H5F6"/>
<evidence type="ECO:0000259" key="2">
    <source>
        <dbReference type="Pfam" id="PF00561"/>
    </source>
</evidence>
<gene>
    <name evidence="3" type="ORF">K402DRAFT_391960</name>
</gene>
<dbReference type="SUPFAM" id="SSF53474">
    <property type="entry name" value="alpha/beta-Hydrolases"/>
    <property type="match status" value="1"/>
</dbReference>
<dbReference type="InterPro" id="IPR000639">
    <property type="entry name" value="Epox_hydrolase-like"/>
</dbReference>
<keyword evidence="1 3" id="KW-0378">Hydrolase</keyword>
<dbReference type="PANTHER" id="PTHR42977">
    <property type="entry name" value="HYDROLASE-RELATED"/>
    <property type="match status" value="1"/>
</dbReference>
<evidence type="ECO:0000313" key="3">
    <source>
        <dbReference type="EMBL" id="KAF1988188.1"/>
    </source>
</evidence>
<evidence type="ECO:0000313" key="4">
    <source>
        <dbReference type="Proteomes" id="UP000800041"/>
    </source>
</evidence>
<dbReference type="Pfam" id="PF00561">
    <property type="entry name" value="Abhydrolase_1"/>
    <property type="match status" value="1"/>
</dbReference>
<name>A0A6G1H5F6_9PEZI</name>
<dbReference type="InterPro" id="IPR029058">
    <property type="entry name" value="AB_hydrolase_fold"/>
</dbReference>
<proteinExistence type="predicted"/>
<evidence type="ECO:0000256" key="1">
    <source>
        <dbReference type="ARBA" id="ARBA00022801"/>
    </source>
</evidence>
<accession>A0A6G1H5F6</accession>
<dbReference type="PRINTS" id="PR00412">
    <property type="entry name" value="EPOXHYDRLASE"/>
</dbReference>
<keyword evidence="4" id="KW-1185">Reference proteome</keyword>
<dbReference type="InterPro" id="IPR051340">
    <property type="entry name" value="Haloalkane_dehalogenase"/>
</dbReference>
<sequence>MATVHTQYLNLSSGEKIFYRSAGAVSSPTILLLHGFPTSSHQFRNLIPILAPKYRVLAPDFPSYGFTEVPATYTYTFASLAKTIGTFIQEVPNAPTKFTIYIFDYGAPIGLRIALSNPSAITAIIAQNGNAYLEGLGPGWAPIKQYWSTGSQKDRDGVRPYLTFETTRWQYEHGTKDPSTIAPESYTLDQALMDRPGNHEIQLDIFKDYENNLALYPDFQKFFRDSEVPLLATWGKNDLFFPPEGAEAYKRDLPEAEIVLLDAGHFAGETETAEIGERIVEFLGRKGIK</sequence>
<reference evidence="3" key="1">
    <citation type="journal article" date="2020" name="Stud. Mycol.">
        <title>101 Dothideomycetes genomes: a test case for predicting lifestyles and emergence of pathogens.</title>
        <authorList>
            <person name="Haridas S."/>
            <person name="Albert R."/>
            <person name="Binder M."/>
            <person name="Bloem J."/>
            <person name="Labutti K."/>
            <person name="Salamov A."/>
            <person name="Andreopoulos B."/>
            <person name="Baker S."/>
            <person name="Barry K."/>
            <person name="Bills G."/>
            <person name="Bluhm B."/>
            <person name="Cannon C."/>
            <person name="Castanera R."/>
            <person name="Culley D."/>
            <person name="Daum C."/>
            <person name="Ezra D."/>
            <person name="Gonzalez J."/>
            <person name="Henrissat B."/>
            <person name="Kuo A."/>
            <person name="Liang C."/>
            <person name="Lipzen A."/>
            <person name="Lutzoni F."/>
            <person name="Magnuson J."/>
            <person name="Mondo S."/>
            <person name="Nolan M."/>
            <person name="Ohm R."/>
            <person name="Pangilinan J."/>
            <person name="Park H.-J."/>
            <person name="Ramirez L."/>
            <person name="Alfaro M."/>
            <person name="Sun H."/>
            <person name="Tritt A."/>
            <person name="Yoshinaga Y."/>
            <person name="Zwiers L.-H."/>
            <person name="Turgeon B."/>
            <person name="Goodwin S."/>
            <person name="Spatafora J."/>
            <person name="Crous P."/>
            <person name="Grigoriev I."/>
        </authorList>
    </citation>
    <scope>NUCLEOTIDE SEQUENCE</scope>
    <source>
        <strain evidence="3">CBS 113979</strain>
    </source>
</reference>
<dbReference type="GO" id="GO:0004301">
    <property type="term" value="F:epoxide hydrolase activity"/>
    <property type="evidence" value="ECO:0007669"/>
    <property type="project" value="TreeGrafter"/>
</dbReference>
<dbReference type="OrthoDB" id="284184at2759"/>
<feature type="domain" description="AB hydrolase-1" evidence="2">
    <location>
        <begin position="28"/>
        <end position="270"/>
    </location>
</feature>
<dbReference type="Gene3D" id="3.40.50.1820">
    <property type="entry name" value="alpha/beta hydrolase"/>
    <property type="match status" value="1"/>
</dbReference>
<dbReference type="Proteomes" id="UP000800041">
    <property type="component" value="Unassembled WGS sequence"/>
</dbReference>
<dbReference type="EMBL" id="ML977149">
    <property type="protein sequence ID" value="KAF1988188.1"/>
    <property type="molecule type" value="Genomic_DNA"/>
</dbReference>